<accession>A0ABN1BAH3</accession>
<evidence type="ECO:0000256" key="1">
    <source>
        <dbReference type="SAM" id="MobiDB-lite"/>
    </source>
</evidence>
<keyword evidence="3" id="KW-1185">Reference proteome</keyword>
<evidence type="ECO:0000313" key="2">
    <source>
        <dbReference type="EMBL" id="GAA0493344.1"/>
    </source>
</evidence>
<comment type="caution">
    <text evidence="2">The sequence shown here is derived from an EMBL/GenBank/DDBJ whole genome shotgun (WGS) entry which is preliminary data.</text>
</comment>
<evidence type="ECO:0000313" key="3">
    <source>
        <dbReference type="Proteomes" id="UP001499895"/>
    </source>
</evidence>
<protein>
    <submittedName>
        <fullName evidence="2">Uncharacterized protein</fullName>
    </submittedName>
</protein>
<dbReference type="Proteomes" id="UP001499895">
    <property type="component" value="Unassembled WGS sequence"/>
</dbReference>
<reference evidence="2 3" key="1">
    <citation type="journal article" date="2019" name="Int. J. Syst. Evol. Microbiol.">
        <title>The Global Catalogue of Microorganisms (GCM) 10K type strain sequencing project: providing services to taxonomists for standard genome sequencing and annotation.</title>
        <authorList>
            <consortium name="The Broad Institute Genomics Platform"/>
            <consortium name="The Broad Institute Genome Sequencing Center for Infectious Disease"/>
            <person name="Wu L."/>
            <person name="Ma J."/>
        </authorList>
    </citation>
    <scope>NUCLEOTIDE SEQUENCE [LARGE SCALE GENOMIC DNA]</scope>
    <source>
        <strain evidence="2 3">JCM 10649</strain>
    </source>
</reference>
<name>A0ABN1BAH3_9ACTN</name>
<gene>
    <name evidence="2" type="ORF">GCM10009544_62170</name>
</gene>
<dbReference type="Pfam" id="PF19452">
    <property type="entry name" value="DUF5990"/>
    <property type="match status" value="1"/>
</dbReference>
<dbReference type="InterPro" id="IPR046032">
    <property type="entry name" value="DUF5990"/>
</dbReference>
<sequence>MTAPGTGTVRITVTTPTPPDGTARTGLQDTAGELAPGHPVPGATTRYELDVPVRPSRAKGVDALDFAGPHVHGTPGGRFLYLSRRAPDGPGWERRCKIMLPEAAPAAGSRLSAVVADASASRARLTAAGWTTEAGPATEDLAG</sequence>
<dbReference type="RefSeq" id="WP_344097289.1">
    <property type="nucleotide sequence ID" value="NZ_BAAAHB010000134.1"/>
</dbReference>
<feature type="region of interest" description="Disordered" evidence="1">
    <location>
        <begin position="1"/>
        <end position="45"/>
    </location>
</feature>
<proteinExistence type="predicted"/>
<organism evidence="2 3">
    <name type="scientific">Streptomyces stramineus</name>
    <dbReference type="NCBI Taxonomy" id="173861"/>
    <lineage>
        <taxon>Bacteria</taxon>
        <taxon>Bacillati</taxon>
        <taxon>Actinomycetota</taxon>
        <taxon>Actinomycetes</taxon>
        <taxon>Kitasatosporales</taxon>
        <taxon>Streptomycetaceae</taxon>
        <taxon>Streptomyces</taxon>
    </lineage>
</organism>
<dbReference type="EMBL" id="BAAAHB010000134">
    <property type="protein sequence ID" value="GAA0493344.1"/>
    <property type="molecule type" value="Genomic_DNA"/>
</dbReference>
<feature type="compositionally biased region" description="Low complexity" evidence="1">
    <location>
        <begin position="1"/>
        <end position="15"/>
    </location>
</feature>